<feature type="compositionally biased region" description="Polar residues" evidence="6">
    <location>
        <begin position="232"/>
        <end position="243"/>
    </location>
</feature>
<organism evidence="8">
    <name type="scientific">Musca domestica</name>
    <name type="common">House fly</name>
    <dbReference type="NCBI Taxonomy" id="7370"/>
    <lineage>
        <taxon>Eukaryota</taxon>
        <taxon>Metazoa</taxon>
        <taxon>Ecdysozoa</taxon>
        <taxon>Arthropoda</taxon>
        <taxon>Hexapoda</taxon>
        <taxon>Insecta</taxon>
        <taxon>Pterygota</taxon>
        <taxon>Neoptera</taxon>
        <taxon>Endopterygota</taxon>
        <taxon>Diptera</taxon>
        <taxon>Brachycera</taxon>
        <taxon>Muscomorpha</taxon>
        <taxon>Muscoidea</taxon>
        <taxon>Muscidae</taxon>
        <taxon>Musca</taxon>
    </lineage>
</organism>
<dbReference type="VEuPathDB" id="VectorBase:MDOMA2_014539"/>
<feature type="compositionally biased region" description="Low complexity" evidence="6">
    <location>
        <begin position="538"/>
        <end position="553"/>
    </location>
</feature>
<feature type="region of interest" description="Disordered" evidence="6">
    <location>
        <begin position="538"/>
        <end position="558"/>
    </location>
</feature>
<dbReference type="Gene3D" id="4.10.1060.10">
    <property type="entry name" value="Zinc finger, RanBP2-type"/>
    <property type="match status" value="1"/>
</dbReference>
<dbReference type="SMART" id="SM00546">
    <property type="entry name" value="CUE"/>
    <property type="match status" value="1"/>
</dbReference>
<dbReference type="RefSeq" id="XP_011296342.2">
    <property type="nucleotide sequence ID" value="XM_011298040.3"/>
</dbReference>
<keyword evidence="2" id="KW-0863">Zinc-finger</keyword>
<feature type="compositionally biased region" description="Low complexity" evidence="6">
    <location>
        <begin position="185"/>
        <end position="204"/>
    </location>
</feature>
<feature type="region of interest" description="Disordered" evidence="6">
    <location>
        <begin position="1"/>
        <end position="55"/>
    </location>
</feature>
<evidence type="ECO:0000256" key="2">
    <source>
        <dbReference type="ARBA" id="ARBA00022771"/>
    </source>
</evidence>
<feature type="compositionally biased region" description="Low complexity" evidence="6">
    <location>
        <begin position="902"/>
        <end position="925"/>
    </location>
</feature>
<feature type="compositionally biased region" description="Acidic residues" evidence="6">
    <location>
        <begin position="955"/>
        <end position="968"/>
    </location>
</feature>
<feature type="region of interest" description="Disordered" evidence="6">
    <location>
        <begin position="147"/>
        <end position="246"/>
    </location>
</feature>
<evidence type="ECO:0000256" key="6">
    <source>
        <dbReference type="SAM" id="MobiDB-lite"/>
    </source>
</evidence>
<dbReference type="InterPro" id="IPR041911">
    <property type="entry name" value="TAB2/3_CUE"/>
</dbReference>
<feature type="region of interest" description="Disordered" evidence="6">
    <location>
        <begin position="339"/>
        <end position="495"/>
    </location>
</feature>
<keyword evidence="1" id="KW-0479">Metal-binding</keyword>
<accession>A0A1I8MSY2</accession>
<dbReference type="InterPro" id="IPR036443">
    <property type="entry name" value="Znf_RanBP2_sf"/>
</dbReference>
<name>A0A1I8MSY2_MUSDO</name>
<dbReference type="EnsemblMetazoa" id="MDOA008134-RF">
    <property type="protein sequence ID" value="MDOA008134-PF"/>
    <property type="gene ID" value="MDOA008134"/>
</dbReference>
<feature type="compositionally biased region" description="Low complexity" evidence="6">
    <location>
        <begin position="823"/>
        <end position="840"/>
    </location>
</feature>
<proteinExistence type="predicted"/>
<dbReference type="GO" id="GO:0043130">
    <property type="term" value="F:ubiquitin binding"/>
    <property type="evidence" value="ECO:0007669"/>
    <property type="project" value="InterPro"/>
</dbReference>
<dbReference type="Gene3D" id="1.10.8.10">
    <property type="entry name" value="DNA helicase RuvA subunit, C-terminal domain"/>
    <property type="match status" value="1"/>
</dbReference>
<protein>
    <recommendedName>
        <fullName evidence="7">CUE domain-containing protein</fullName>
    </recommendedName>
</protein>
<evidence type="ECO:0000256" key="1">
    <source>
        <dbReference type="ARBA" id="ARBA00022723"/>
    </source>
</evidence>
<evidence type="ECO:0000259" key="7">
    <source>
        <dbReference type="PROSITE" id="PS51140"/>
    </source>
</evidence>
<feature type="compositionally biased region" description="Low complexity" evidence="6">
    <location>
        <begin position="857"/>
        <end position="893"/>
    </location>
</feature>
<gene>
    <name evidence="8" type="primary">101892773</name>
</gene>
<feature type="compositionally biased region" description="Low complexity" evidence="6">
    <location>
        <begin position="165"/>
        <end position="175"/>
    </location>
</feature>
<dbReference type="PANTHER" id="PTHR16148:SF14">
    <property type="entry name" value="MYND-TYPE DOMAIN-CONTAINING PROTEIN"/>
    <property type="match status" value="1"/>
</dbReference>
<feature type="region of interest" description="Disordered" evidence="6">
    <location>
        <begin position="811"/>
        <end position="968"/>
    </location>
</feature>
<feature type="compositionally biased region" description="Low complexity" evidence="6">
    <location>
        <begin position="357"/>
        <end position="378"/>
    </location>
</feature>
<feature type="region of interest" description="Disordered" evidence="6">
    <location>
        <begin position="706"/>
        <end position="725"/>
    </location>
</feature>
<feature type="compositionally biased region" description="Pro residues" evidence="6">
    <location>
        <begin position="205"/>
        <end position="225"/>
    </location>
</feature>
<dbReference type="VEuPathDB" id="VectorBase:MDOA008134"/>
<dbReference type="CDD" id="cd14362">
    <property type="entry name" value="CUE_TAB2_TAB3"/>
    <property type="match status" value="1"/>
</dbReference>
<dbReference type="GO" id="GO:0008270">
    <property type="term" value="F:zinc ion binding"/>
    <property type="evidence" value="ECO:0007669"/>
    <property type="project" value="UniProtKB-KW"/>
</dbReference>
<dbReference type="PROSITE" id="PS01358">
    <property type="entry name" value="ZF_RANBP2_1"/>
    <property type="match status" value="1"/>
</dbReference>
<evidence type="ECO:0000256" key="4">
    <source>
        <dbReference type="ARBA" id="ARBA00023054"/>
    </source>
</evidence>
<dbReference type="PANTHER" id="PTHR16148">
    <property type="entry name" value="NF-KAPPA-B-REPRESSING FACTOR-RELATED"/>
    <property type="match status" value="1"/>
</dbReference>
<dbReference type="STRING" id="7370.A0A1I8MSY2"/>
<keyword evidence="4 5" id="KW-0175">Coiled coil</keyword>
<feature type="region of interest" description="Disordered" evidence="6">
    <location>
        <begin position="297"/>
        <end position="323"/>
    </location>
</feature>
<feature type="compositionally biased region" description="Low complexity" evidence="6">
    <location>
        <begin position="706"/>
        <end position="718"/>
    </location>
</feature>
<evidence type="ECO:0000313" key="8">
    <source>
        <dbReference type="EnsemblMetazoa" id="MDOA008134-PE"/>
    </source>
</evidence>
<dbReference type="AlphaFoldDB" id="A0A1I8MSY2"/>
<feature type="compositionally biased region" description="Low complexity" evidence="6">
    <location>
        <begin position="441"/>
        <end position="477"/>
    </location>
</feature>
<feature type="compositionally biased region" description="Low complexity" evidence="6">
    <location>
        <begin position="11"/>
        <end position="55"/>
    </location>
</feature>
<dbReference type="SUPFAM" id="SSF90209">
    <property type="entry name" value="Ran binding protein zinc finger-like"/>
    <property type="match status" value="1"/>
</dbReference>
<feature type="domain" description="CUE" evidence="7">
    <location>
        <begin position="90"/>
        <end position="133"/>
    </location>
</feature>
<dbReference type="PROSITE" id="PS51140">
    <property type="entry name" value="CUE"/>
    <property type="match status" value="1"/>
</dbReference>
<dbReference type="EnsemblMetazoa" id="MDOA008134-RE">
    <property type="protein sequence ID" value="MDOA008134-PE"/>
    <property type="gene ID" value="MDOA008134"/>
</dbReference>
<evidence type="ECO:0000256" key="3">
    <source>
        <dbReference type="ARBA" id="ARBA00022833"/>
    </source>
</evidence>
<feature type="compositionally biased region" description="Polar residues" evidence="6">
    <location>
        <begin position="427"/>
        <end position="440"/>
    </location>
</feature>
<dbReference type="OrthoDB" id="6367910at2759"/>
<reference evidence="8" key="1">
    <citation type="submission" date="2020-05" db="UniProtKB">
        <authorList>
            <consortium name="EnsemblMetazoa"/>
        </authorList>
    </citation>
    <scope>IDENTIFICATION</scope>
    <source>
        <strain evidence="8">Aabys</strain>
    </source>
</reference>
<dbReference type="InterPro" id="IPR001876">
    <property type="entry name" value="Znf_RanBP2"/>
</dbReference>
<feature type="compositionally biased region" description="Polar residues" evidence="6">
    <location>
        <begin position="150"/>
        <end position="164"/>
    </location>
</feature>
<keyword evidence="3" id="KW-0862">Zinc</keyword>
<dbReference type="InterPro" id="IPR003892">
    <property type="entry name" value="CUE"/>
</dbReference>
<sequence length="1083" mass="118003">MAAKPPKPPGNFLKNPNNNNSINHNDNNCNNTNNNTCETNSSRNNNNHANSNGDDSLAAAIANTCNANTANHPHSPTTGKKSTCNCTNITIMHLFHEMKQEFPTIPDNIVTQCVNENCHQREQCIRMLRNELELNPIPVQSYPAKVLHPPNTNSNNGNLQYNNVSTASTTTTPTPTAAPTPTPTPTTVNVKPPLQQKPIVQQKPPLKPPLKPIRPAPLQPPPNKPNSPLLQRNVSLPVDNNNYPARRHPLNKQITISGVENLETATTGGIAATALDGDDAINEMKLNDMPTTKTPVIQKREQEHQTSVSSPHKELNNNSNNNGNNGCIESNSCIGETTPAAGAAVNTPQPRARPTTLNLNSQQQQQQQQRQRLNVQLQEHFLQQRHKQQPTTATTTKPVRKAPLPPIAPKPNSLTSTQHQHHHANPLFNSGNNNTTTAGDSLSTHTASSSPLSESEISVNVSISTPPSPTSSTSSSSKTHHQHNSPPQIKSPIRHRSVITLQPEPPYTRDFFQQTTTFATTPGGTTAPLTPTTTTAFNSSSSVVSSPTNSGNSQKSYTSVNLTLRPPTTVLNSALQPSAIDITAGPGFSGASGGGKHLSYSSTSYDARLGYQQNFHITVTDEGGVFSASRRRPQRIAGQQQQVNICENQYDGNSDGDDKCNHVNSLYAEQQQQIQQLQSKQYSNQLQQQHQQQFHNNNSKALIELQQPQQQHRNNPNNLKSPQGIGSGDFGSMCLAPQQAEDEIVAEVLERQKKRRDKLAAALRENKKRLGQVEQEVNLITGTIPDGLAERLDTEIQRLRSECQAMLRSSNPMANQHRPPPQQQQQQTPQPFPRQRCARPPARPPPPRQTSLDIIQHHSTTTPTTPHTPASLPNFNNSTLSSSTTSLLGPSFTHQQYQHSHSLSPSIYSQQQQLQQQQQQQSPLSYQPPPTASHHSDFIPSSSSSSGTYNGLIDSDTDNGDYDDDDDEEQIEHWECSMCTFRNHPQLNICECCDNVRILPGTLQNLSRAMSTNSACSEAGAAAVANRSVTNVNALRSASGTSLNSNASANATAAAAGGASRSGNLEHDTNLAQQQLQHFALHT</sequence>
<evidence type="ECO:0000256" key="5">
    <source>
        <dbReference type="SAM" id="Coils"/>
    </source>
</evidence>
<dbReference type="SMART" id="SM00547">
    <property type="entry name" value="ZnF_RBZ"/>
    <property type="match status" value="1"/>
</dbReference>
<feature type="coiled-coil region" evidence="5">
    <location>
        <begin position="746"/>
        <end position="809"/>
    </location>
</feature>